<dbReference type="GO" id="GO:0005886">
    <property type="term" value="C:plasma membrane"/>
    <property type="evidence" value="ECO:0007669"/>
    <property type="project" value="TreeGrafter"/>
</dbReference>
<comment type="caution">
    <text evidence="3">The sequence shown here is derived from an EMBL/GenBank/DDBJ whole genome shotgun (WGS) entry which is preliminary data.</text>
</comment>
<evidence type="ECO:0000256" key="1">
    <source>
        <dbReference type="SAM" id="MobiDB-lite"/>
    </source>
</evidence>
<protein>
    <submittedName>
        <fullName evidence="3">Uncharacterized protein</fullName>
    </submittedName>
</protein>
<keyword evidence="2" id="KW-1133">Transmembrane helix</keyword>
<dbReference type="InterPro" id="IPR045219">
    <property type="entry name" value="PKAT"/>
</dbReference>
<dbReference type="AlphaFoldDB" id="A0A834XLZ7"/>
<feature type="transmembrane region" description="Helical" evidence="2">
    <location>
        <begin position="12"/>
        <end position="31"/>
    </location>
</feature>
<sequence length="513" mass="57784">MLMKMLNVNYLQVTIVIICYFQAHFVIGTYVKLTHDGPTVQGGSITFKAEVFPSDDWIAIESYTYRWNDNGQGNHHYKTPETKNTTSIWKVDYPADIYPAGEYSVEVEVHCNREFIFSFETSQHSNFEITTLLNGNMTIAQSNHSIENNYVSSDAETEIKIDLRSGDYDYITKNATELSTYWFIDCQYYGQTNDFNFKYNFTNPNTESSIEALIVASYEPLTTPAPPTTTTTTTTTTTPAPTTTSTTTTTTIKPTTTSSTTTPASKNTTTTIASIKSDKKIINKRDTSNKVSTNKLANNITLPYVCINTSIVTPDPKKTYGYFHKKITINEPIKNISVNGSTWIQPWNMLYLNVSCHGSGPFVKCIRNHVGNYNITGNETCNEDDGMLLTTCNFSIKRYFFEPNVYTVLVMLRNNISTQIYPITINIYKVTPKPQLSVIVVPITCSVAAVVLIVFGVAYYIQSRSRCTIEVANFDFGQSNPDMEYKTFTERLKDSFNSSGYKTLGSHEAPERQ</sequence>
<feature type="compositionally biased region" description="Low complexity" evidence="1">
    <location>
        <begin position="228"/>
        <end position="266"/>
    </location>
</feature>
<proteinExistence type="predicted"/>
<dbReference type="OrthoDB" id="6381995at2759"/>
<feature type="transmembrane region" description="Helical" evidence="2">
    <location>
        <begin position="436"/>
        <end position="461"/>
    </location>
</feature>
<keyword evidence="2" id="KW-0472">Membrane</keyword>
<keyword evidence="4" id="KW-1185">Reference proteome</keyword>
<feature type="region of interest" description="Disordered" evidence="1">
    <location>
        <begin position="221"/>
        <end position="266"/>
    </location>
</feature>
<dbReference type="PANTHER" id="PTHR11861">
    <property type="entry name" value="MELANOCYTE PROTEIN PMEL 17-RELATED"/>
    <property type="match status" value="1"/>
</dbReference>
<reference evidence="3 4" key="1">
    <citation type="submission" date="2020-08" db="EMBL/GenBank/DDBJ databases">
        <title>Aphidius gifuensis genome sequencing and assembly.</title>
        <authorList>
            <person name="Du Z."/>
        </authorList>
    </citation>
    <scope>NUCLEOTIDE SEQUENCE [LARGE SCALE GENOMIC DNA]</scope>
    <source>
        <strain evidence="3">YNYX2018</strain>
        <tissue evidence="3">Adults</tissue>
    </source>
</reference>
<gene>
    <name evidence="3" type="ORF">HCN44_008011</name>
</gene>
<evidence type="ECO:0000313" key="4">
    <source>
        <dbReference type="Proteomes" id="UP000639338"/>
    </source>
</evidence>
<evidence type="ECO:0000256" key="2">
    <source>
        <dbReference type="SAM" id="Phobius"/>
    </source>
</evidence>
<keyword evidence="2" id="KW-0812">Transmembrane</keyword>
<name>A0A834XLZ7_APHGI</name>
<organism evidence="3 4">
    <name type="scientific">Aphidius gifuensis</name>
    <name type="common">Parasitoid wasp</name>
    <dbReference type="NCBI Taxonomy" id="684658"/>
    <lineage>
        <taxon>Eukaryota</taxon>
        <taxon>Metazoa</taxon>
        <taxon>Ecdysozoa</taxon>
        <taxon>Arthropoda</taxon>
        <taxon>Hexapoda</taxon>
        <taxon>Insecta</taxon>
        <taxon>Pterygota</taxon>
        <taxon>Neoptera</taxon>
        <taxon>Endopterygota</taxon>
        <taxon>Hymenoptera</taxon>
        <taxon>Apocrita</taxon>
        <taxon>Ichneumonoidea</taxon>
        <taxon>Braconidae</taxon>
        <taxon>Aphidiinae</taxon>
        <taxon>Aphidius</taxon>
    </lineage>
</organism>
<dbReference type="EMBL" id="JACMRX010000005">
    <property type="protein sequence ID" value="KAF7989337.1"/>
    <property type="molecule type" value="Genomic_DNA"/>
</dbReference>
<dbReference type="Proteomes" id="UP000639338">
    <property type="component" value="Unassembled WGS sequence"/>
</dbReference>
<accession>A0A834XLZ7</accession>
<evidence type="ECO:0000313" key="3">
    <source>
        <dbReference type="EMBL" id="KAF7989337.1"/>
    </source>
</evidence>
<dbReference type="PANTHER" id="PTHR11861:SF8">
    <property type="entry name" value="PKD DOMAIN-CONTAINING PROTEIN"/>
    <property type="match status" value="1"/>
</dbReference>